<proteinExistence type="predicted"/>
<accession>I3D026</accession>
<comment type="caution">
    <text evidence="1">The sequence shown here is derived from an EMBL/GenBank/DDBJ whole genome shotgun (WGS) entry which is preliminary data.</text>
</comment>
<dbReference type="EMBL" id="AEXL02000153">
    <property type="protein sequence ID" value="EIJ65069.1"/>
    <property type="molecule type" value="Genomic_DNA"/>
</dbReference>
<keyword evidence="2" id="KW-1185">Reference proteome</keyword>
<evidence type="ECO:0000313" key="2">
    <source>
        <dbReference type="Proteomes" id="UP000003423"/>
    </source>
</evidence>
<dbReference type="AlphaFoldDB" id="I3D026"/>
<feature type="non-terminal residue" evidence="1">
    <location>
        <position position="37"/>
    </location>
</feature>
<evidence type="ECO:0000313" key="1">
    <source>
        <dbReference type="EMBL" id="EIJ65069.1"/>
    </source>
</evidence>
<reference evidence="1 2" key="1">
    <citation type="journal article" date="2012" name="J. Bacteriol.">
        <title>Genome sequence of "Candidatus Nitrosopumilus salaria" BD31, an ammonia-oxidizing archaeon from the San Francisco Bay estuary.</title>
        <authorList>
            <person name="Mosier A.C."/>
            <person name="Allen E.E."/>
            <person name="Kim M."/>
            <person name="Ferriera S."/>
            <person name="Francis C.A."/>
        </authorList>
    </citation>
    <scope>NUCLEOTIDE SEQUENCE [LARGE SCALE GENOMIC DNA]</scope>
    <source>
        <strain evidence="1 2">BD31</strain>
    </source>
</reference>
<gene>
    <name evidence="1" type="ORF">BD31_I1836</name>
</gene>
<organism evidence="1 2">
    <name type="scientific">Candidatus Nitrosopumilus salarius BD31</name>
    <dbReference type="NCBI Taxonomy" id="859350"/>
    <lineage>
        <taxon>Archaea</taxon>
        <taxon>Nitrososphaerota</taxon>
        <taxon>Nitrososphaeria</taxon>
        <taxon>Nitrosopumilales</taxon>
        <taxon>Nitrosopumilaceae</taxon>
        <taxon>Nitrosopumilus</taxon>
    </lineage>
</organism>
<name>I3D026_9ARCH</name>
<sequence>MFVTVFSLGEFAKHKEKDKGVYKINSKTDNLIQRKYQ</sequence>
<protein>
    <submittedName>
        <fullName evidence="1">Uncharacterized protein</fullName>
    </submittedName>
</protein>
<dbReference type="Proteomes" id="UP000003423">
    <property type="component" value="Unassembled WGS sequence"/>
</dbReference>